<evidence type="ECO:0000259" key="3">
    <source>
        <dbReference type="SMART" id="SM00507"/>
    </source>
</evidence>
<dbReference type="SMART" id="SM00507">
    <property type="entry name" value="HNHc"/>
    <property type="match status" value="1"/>
</dbReference>
<feature type="compositionally biased region" description="Low complexity" evidence="2">
    <location>
        <begin position="634"/>
        <end position="651"/>
    </location>
</feature>
<sequence length="658" mass="67230">MVVAESSVDGGVGVRDRVPAPGVPVPSTVEADLAFAARRVREAVADLAARVEAVERGRVGVGAGGANGAGGVGGAVSRALVVVDTAVSVLGVQRTRMSQLARRESEWCKGSARDFESWRASSSKQGLGVAKAEAAAGQALELLPQVREASSAGEVSEGHLRVIAGVLERSSQGTRERLAAREGEWVQRARSVPVPTFRKELAAQAAAWEADAADRSFEGARARRGLRLMSRSGGVQVEGFLDPVAGATVRTALESLTDAPAVGDERSADARRADALVDLAERTLGLGDRRSGAQIRPHLSVLVREDTWLLLMHRRRRSCGRPGSVGASGPPGASGAADPSAAGASGSAPAAGSAGLAGDGAGRGGLGCRSSEAFGVSGLVAEPPLAQLQDGTLVPFAALEVLACDALVQRVVLDAAGVPLDVGRSERTYEGDLRRAILTRDRHCQFPGCGMRATWCQVHHIWEWSRKGETTLENGITLCSRHHHDVHALGIGITRVRGGFRFTRSNGEVIGQTTRLADELLVPRRRPPGQATRSGADGPDRPDGSAGPGECPPRPDGSGGPGESRPGPDGSGGPGESRPRSDGSGGSGECPPRSDGSGGPGECPPRSDGSGGPGESPPRPDSVAPGRGSPPGPSGQDAVAVTSAGAGATPAQPSLLDI</sequence>
<keyword evidence="5" id="KW-1185">Reference proteome</keyword>
<reference evidence="4 5" key="1">
    <citation type="submission" date="2017-10" db="EMBL/GenBank/DDBJ databases">
        <title>Sequencing the genomes of 1000 actinobacteria strains.</title>
        <authorList>
            <person name="Klenk H.-P."/>
        </authorList>
    </citation>
    <scope>NUCLEOTIDE SEQUENCE [LARGE SCALE GENOMIC DNA]</scope>
    <source>
        <strain evidence="4 5">DSM 21801</strain>
    </source>
</reference>
<dbReference type="GO" id="GO:0003676">
    <property type="term" value="F:nucleic acid binding"/>
    <property type="evidence" value="ECO:0007669"/>
    <property type="project" value="InterPro"/>
</dbReference>
<evidence type="ECO:0000313" key="4">
    <source>
        <dbReference type="EMBL" id="PFG20211.1"/>
    </source>
</evidence>
<dbReference type="GO" id="GO:0004519">
    <property type="term" value="F:endonuclease activity"/>
    <property type="evidence" value="ECO:0007669"/>
    <property type="project" value="InterPro"/>
</dbReference>
<dbReference type="InterPro" id="IPR003615">
    <property type="entry name" value="HNH_nuc"/>
</dbReference>
<dbReference type="AlphaFoldDB" id="A0A2A9D1E8"/>
<dbReference type="EMBL" id="PDJD01000001">
    <property type="protein sequence ID" value="PFG20211.1"/>
    <property type="molecule type" value="Genomic_DNA"/>
</dbReference>
<accession>A0A2A9D1E8</accession>
<name>A0A2A9D1E8_9MICO</name>
<feature type="region of interest" description="Disordered" evidence="2">
    <location>
        <begin position="318"/>
        <end position="356"/>
    </location>
</feature>
<comment type="caution">
    <text evidence="4">The sequence shown here is derived from an EMBL/GenBank/DDBJ whole genome shotgun (WGS) entry which is preliminary data.</text>
</comment>
<dbReference type="GO" id="GO:0008270">
    <property type="term" value="F:zinc ion binding"/>
    <property type="evidence" value="ECO:0007669"/>
    <property type="project" value="InterPro"/>
</dbReference>
<protein>
    <submittedName>
        <fullName evidence="4">Uncharacterized protein DUF222</fullName>
    </submittedName>
</protein>
<dbReference type="CDD" id="cd00085">
    <property type="entry name" value="HNHc"/>
    <property type="match status" value="1"/>
</dbReference>
<feature type="domain" description="HNH nuclease" evidence="3">
    <location>
        <begin position="432"/>
        <end position="484"/>
    </location>
</feature>
<evidence type="ECO:0000256" key="2">
    <source>
        <dbReference type="SAM" id="MobiDB-lite"/>
    </source>
</evidence>
<comment type="similarity">
    <text evidence="1">Belongs to the Rv1128c/1148c/1588c/1702c/1945/3466 family.</text>
</comment>
<organism evidence="4 5">
    <name type="scientific">Serinibacter salmoneus</name>
    <dbReference type="NCBI Taxonomy" id="556530"/>
    <lineage>
        <taxon>Bacteria</taxon>
        <taxon>Bacillati</taxon>
        <taxon>Actinomycetota</taxon>
        <taxon>Actinomycetes</taxon>
        <taxon>Micrococcales</taxon>
        <taxon>Beutenbergiaceae</taxon>
        <taxon>Serinibacter</taxon>
    </lineage>
</organism>
<evidence type="ECO:0000256" key="1">
    <source>
        <dbReference type="ARBA" id="ARBA00023450"/>
    </source>
</evidence>
<dbReference type="InterPro" id="IPR003870">
    <property type="entry name" value="DUF222"/>
</dbReference>
<dbReference type="InterPro" id="IPR002711">
    <property type="entry name" value="HNH"/>
</dbReference>
<dbReference type="Pfam" id="PF02720">
    <property type="entry name" value="DUF222"/>
    <property type="match status" value="1"/>
</dbReference>
<gene>
    <name evidence="4" type="ORF">ATL40_1800</name>
</gene>
<dbReference type="Proteomes" id="UP000224915">
    <property type="component" value="Unassembled WGS sequence"/>
</dbReference>
<proteinExistence type="inferred from homology"/>
<evidence type="ECO:0000313" key="5">
    <source>
        <dbReference type="Proteomes" id="UP000224915"/>
    </source>
</evidence>
<feature type="compositionally biased region" description="Low complexity" evidence="2">
    <location>
        <begin position="320"/>
        <end position="354"/>
    </location>
</feature>
<feature type="region of interest" description="Disordered" evidence="2">
    <location>
        <begin position="518"/>
        <end position="658"/>
    </location>
</feature>
<dbReference type="Pfam" id="PF01844">
    <property type="entry name" value="HNH"/>
    <property type="match status" value="1"/>
</dbReference>
<dbReference type="Gene3D" id="1.10.30.50">
    <property type="match status" value="1"/>
</dbReference>